<evidence type="ECO:0000313" key="2">
    <source>
        <dbReference type="EMBL" id="KFG42861.1"/>
    </source>
</evidence>
<dbReference type="VEuPathDB" id="ToxoDB:TGP89_225820"/>
<accession>A0A086KEP3</accession>
<feature type="transmembrane region" description="Helical" evidence="1">
    <location>
        <begin position="472"/>
        <end position="501"/>
    </location>
</feature>
<sequence length="510" mass="54147">MERKRVIRLPSVEDAFKDQAIRGGAAGGGTARGGSDDFLSLLDTAETGQEATNEKVSNEEANNVMAPLLEPSSEAPVAPAPVVQVIQVVDEKLVDQRAKLAISFSGMKCGLIFYVVMVNLLAVMIFFELGKLSLLATIVVGSAGVLLLLATVTAVCTRKKRPVIVAVVTACLACVAVLFACAYNLFILIRSGSALSWSVGQGIGEIYTVYANSNTNIMPDVGDIKKQLNNAIGQGGNIEDFLKGRQITGTPAANADGVLKSAHTASIDAGSSSEVADYQDALLSVHGLAALGFAANDAASESIDAENESELHPGIGRQARSTAGPLVVPGIIAGLRATPTANDWLAGHEFTGQRHAGIKNTCHNDYWDTTTTYRKGVNIASQAMARAGLFCTFSHLSIFEFQRWPVDCATDCGFGDDPEKFIGSQSHASRYEAALAAQQRGEKGKFDFSDPNETVKMCAMLQTATACSIWNLGYFLILPVLSAVWLLLCICSFGACIPSVYNGYRVIKNM</sequence>
<feature type="transmembrane region" description="Helical" evidence="1">
    <location>
        <begin position="163"/>
        <end position="186"/>
    </location>
</feature>
<reference evidence="2 3" key="1">
    <citation type="submission" date="2014-03" db="EMBL/GenBank/DDBJ databases">
        <authorList>
            <person name="Sibley D."/>
            <person name="Venepally P."/>
            <person name="Karamycheva S."/>
            <person name="Hadjithomas M."/>
            <person name="Khan A."/>
            <person name="Brunk B."/>
            <person name="Roos D."/>
            <person name="Caler E."/>
            <person name="Lorenzi H."/>
        </authorList>
    </citation>
    <scope>NUCLEOTIDE SEQUENCE [LARGE SCALE GENOMIC DNA]</scope>
    <source>
        <strain evidence="3">p89</strain>
    </source>
</reference>
<proteinExistence type="predicted"/>
<dbReference type="OrthoDB" id="330544at2759"/>
<organism evidence="2 3">
    <name type="scientific">Toxoplasma gondii p89</name>
    <dbReference type="NCBI Taxonomy" id="943119"/>
    <lineage>
        <taxon>Eukaryota</taxon>
        <taxon>Sar</taxon>
        <taxon>Alveolata</taxon>
        <taxon>Apicomplexa</taxon>
        <taxon>Conoidasida</taxon>
        <taxon>Coccidia</taxon>
        <taxon>Eucoccidiorida</taxon>
        <taxon>Eimeriorina</taxon>
        <taxon>Sarcocystidae</taxon>
        <taxon>Toxoplasma</taxon>
    </lineage>
</organism>
<evidence type="ECO:0000313" key="3">
    <source>
        <dbReference type="Proteomes" id="UP000028828"/>
    </source>
</evidence>
<keyword evidence="1 2" id="KW-0812">Transmembrane</keyword>
<protein>
    <submittedName>
        <fullName evidence="2">Putative transmembrane protein</fullName>
    </submittedName>
</protein>
<evidence type="ECO:0000256" key="1">
    <source>
        <dbReference type="SAM" id="Phobius"/>
    </source>
</evidence>
<feature type="transmembrane region" description="Helical" evidence="1">
    <location>
        <begin position="109"/>
        <end position="127"/>
    </location>
</feature>
<keyword evidence="1" id="KW-1133">Transmembrane helix</keyword>
<keyword evidence="1" id="KW-0472">Membrane</keyword>
<name>A0A086KEP3_TOXGO</name>
<dbReference type="Proteomes" id="UP000028828">
    <property type="component" value="Unassembled WGS sequence"/>
</dbReference>
<dbReference type="EMBL" id="AEYI02000986">
    <property type="protein sequence ID" value="KFG42861.1"/>
    <property type="molecule type" value="Genomic_DNA"/>
</dbReference>
<dbReference type="AlphaFoldDB" id="A0A086KEP3"/>
<gene>
    <name evidence="2" type="ORF">TGP89_225820</name>
</gene>
<feature type="transmembrane region" description="Helical" evidence="1">
    <location>
        <begin position="133"/>
        <end position="156"/>
    </location>
</feature>
<comment type="caution">
    <text evidence="2">The sequence shown here is derived from an EMBL/GenBank/DDBJ whole genome shotgun (WGS) entry which is preliminary data.</text>
</comment>